<dbReference type="EMBL" id="ML211286">
    <property type="protein sequence ID" value="TFK84906.1"/>
    <property type="molecule type" value="Genomic_DNA"/>
</dbReference>
<evidence type="ECO:0000313" key="5">
    <source>
        <dbReference type="Proteomes" id="UP000308197"/>
    </source>
</evidence>
<name>A0A5C3P5G7_9APHY</name>
<dbReference type="CDD" id="cd21037">
    <property type="entry name" value="MLKL_NTD"/>
    <property type="match status" value="1"/>
</dbReference>
<keyword evidence="1" id="KW-0677">Repeat</keyword>
<dbReference type="InterPro" id="IPR036537">
    <property type="entry name" value="Adaptor_Cbl_N_dom_sf"/>
</dbReference>
<feature type="coiled-coil region" evidence="2">
    <location>
        <begin position="66"/>
        <end position="145"/>
    </location>
</feature>
<dbReference type="PANTHER" id="PTHR10039">
    <property type="entry name" value="AMELOGENIN"/>
    <property type="match status" value="1"/>
</dbReference>
<dbReference type="InterPro" id="IPR059179">
    <property type="entry name" value="MLKL-like_MCAfunc"/>
</dbReference>
<evidence type="ECO:0000256" key="2">
    <source>
        <dbReference type="SAM" id="Coils"/>
    </source>
</evidence>
<evidence type="ECO:0000313" key="4">
    <source>
        <dbReference type="EMBL" id="TFK84906.1"/>
    </source>
</evidence>
<dbReference type="GO" id="GO:0007166">
    <property type="term" value="P:cell surface receptor signaling pathway"/>
    <property type="evidence" value="ECO:0007669"/>
    <property type="project" value="InterPro"/>
</dbReference>
<dbReference type="InterPro" id="IPR056884">
    <property type="entry name" value="NPHP3-like_N"/>
</dbReference>
<sequence length="797" mass="88980">MLCTLTMPVRFRIGPYTLSMTPPVPCSAGKDVLADVLDNLQMALQESGDLLSLAPVPGLVPAVNLLSKILEQVKKMQSNAETVEAVSKNIRSLNDVIDKVARQVESRAKRLQMKPEEMLKGFHDSDGWRDRVGRLRKELEELLAKAVPCAKGPWYKRLFRSNRDEETLKTIRDDLASAIQRFQLAGGLSIETLTEETLAVGEATYREVQRVAKAQEEERKAQEEERVRGVIDLIPHADAAGFRAESNTGKTEFISGSRQAVFERLDEWVSSDKPICFLIGVAGMPGKSTIASEFCRRHEDEIGASFFFKRGDPSVGSTAVLFSTIAYQLAQLRPELRPHIARAAQSHTQMGVRQQMQYAVVDLLQKPLQDAKDAGVCSRVYVVVDALDECEEKLVPECLRLLVSCALNHSSSLRLLITSRPAPDYVDKALQQDSLLEKSSTLLSLHAIEKQEAADRDITELIRARLGADAQAKQWCESEPSVVTQLTRQSEGVFVYARTAVDFIIGGAGSADMKERLALLLAPGNTYGLSTLDSLYRTVLETSFPSAHLYPKARDHLRLILAWIALGSAGIAPVEIQEISGLPCGESIPILTKLSSVLISHLGTEGVQMQKYLAMHVTFRDFLLDQTRCGDTYHIEPSHMHARFAADCLRWMHTHPGSYYTPSVERPSYWESIHAHTTHNWLRHLLLASCTEELARLLNDIFTSISTDRPSYFFSYGWRYDFDLRTVTALMRYVDRNIGRDLAKLLGEEETVRSCAHACHYGTEISVSYLGPGDPTVAELEERRSLRNDHFAKCFGG</sequence>
<dbReference type="InterPro" id="IPR027417">
    <property type="entry name" value="P-loop_NTPase"/>
</dbReference>
<dbReference type="Gene3D" id="3.40.50.300">
    <property type="entry name" value="P-loop containing nucleotide triphosphate hydrolases"/>
    <property type="match status" value="1"/>
</dbReference>
<dbReference type="Gene3D" id="1.20.930.20">
    <property type="entry name" value="Adaptor protein Cbl, N-terminal domain"/>
    <property type="match status" value="1"/>
</dbReference>
<protein>
    <recommendedName>
        <fullName evidence="3">Nephrocystin 3-like N-terminal domain-containing protein</fullName>
    </recommendedName>
</protein>
<gene>
    <name evidence="4" type="ORF">K466DRAFT_654513</name>
</gene>
<dbReference type="PANTHER" id="PTHR10039:SF14">
    <property type="entry name" value="NACHT DOMAIN-CONTAINING PROTEIN"/>
    <property type="match status" value="1"/>
</dbReference>
<dbReference type="InParanoid" id="A0A5C3P5G7"/>
<dbReference type="Proteomes" id="UP000308197">
    <property type="component" value="Unassembled WGS sequence"/>
</dbReference>
<dbReference type="AlphaFoldDB" id="A0A5C3P5G7"/>
<organism evidence="4 5">
    <name type="scientific">Polyporus arcularius HHB13444</name>
    <dbReference type="NCBI Taxonomy" id="1314778"/>
    <lineage>
        <taxon>Eukaryota</taxon>
        <taxon>Fungi</taxon>
        <taxon>Dikarya</taxon>
        <taxon>Basidiomycota</taxon>
        <taxon>Agaricomycotina</taxon>
        <taxon>Agaricomycetes</taxon>
        <taxon>Polyporales</taxon>
        <taxon>Polyporaceae</taxon>
        <taxon>Polyporus</taxon>
    </lineage>
</organism>
<feature type="domain" description="Nephrocystin 3-like N-terminal" evidence="3">
    <location>
        <begin position="265"/>
        <end position="420"/>
    </location>
</feature>
<keyword evidence="2" id="KW-0175">Coiled coil</keyword>
<dbReference type="Pfam" id="PF24883">
    <property type="entry name" value="NPHP3_N"/>
    <property type="match status" value="1"/>
</dbReference>
<keyword evidence="5" id="KW-1185">Reference proteome</keyword>
<proteinExistence type="predicted"/>
<reference evidence="4 5" key="1">
    <citation type="journal article" date="2019" name="Nat. Ecol. Evol.">
        <title>Megaphylogeny resolves global patterns of mushroom evolution.</title>
        <authorList>
            <person name="Varga T."/>
            <person name="Krizsan K."/>
            <person name="Foldi C."/>
            <person name="Dima B."/>
            <person name="Sanchez-Garcia M."/>
            <person name="Sanchez-Ramirez S."/>
            <person name="Szollosi G.J."/>
            <person name="Szarkandi J.G."/>
            <person name="Papp V."/>
            <person name="Albert L."/>
            <person name="Andreopoulos W."/>
            <person name="Angelini C."/>
            <person name="Antonin V."/>
            <person name="Barry K.W."/>
            <person name="Bougher N.L."/>
            <person name="Buchanan P."/>
            <person name="Buyck B."/>
            <person name="Bense V."/>
            <person name="Catcheside P."/>
            <person name="Chovatia M."/>
            <person name="Cooper J."/>
            <person name="Damon W."/>
            <person name="Desjardin D."/>
            <person name="Finy P."/>
            <person name="Geml J."/>
            <person name="Haridas S."/>
            <person name="Hughes K."/>
            <person name="Justo A."/>
            <person name="Karasinski D."/>
            <person name="Kautmanova I."/>
            <person name="Kiss B."/>
            <person name="Kocsube S."/>
            <person name="Kotiranta H."/>
            <person name="LaButti K.M."/>
            <person name="Lechner B.E."/>
            <person name="Liimatainen K."/>
            <person name="Lipzen A."/>
            <person name="Lukacs Z."/>
            <person name="Mihaltcheva S."/>
            <person name="Morgado L.N."/>
            <person name="Niskanen T."/>
            <person name="Noordeloos M.E."/>
            <person name="Ohm R.A."/>
            <person name="Ortiz-Santana B."/>
            <person name="Ovrebo C."/>
            <person name="Racz N."/>
            <person name="Riley R."/>
            <person name="Savchenko A."/>
            <person name="Shiryaev A."/>
            <person name="Soop K."/>
            <person name="Spirin V."/>
            <person name="Szebenyi C."/>
            <person name="Tomsovsky M."/>
            <person name="Tulloss R.E."/>
            <person name="Uehling J."/>
            <person name="Grigoriev I.V."/>
            <person name="Vagvolgyi C."/>
            <person name="Papp T."/>
            <person name="Martin F.M."/>
            <person name="Miettinen O."/>
            <person name="Hibbett D.S."/>
            <person name="Nagy L.G."/>
        </authorList>
    </citation>
    <scope>NUCLEOTIDE SEQUENCE [LARGE SCALE GENOMIC DNA]</scope>
    <source>
        <strain evidence="4 5">HHB13444</strain>
    </source>
</reference>
<evidence type="ECO:0000256" key="1">
    <source>
        <dbReference type="ARBA" id="ARBA00022737"/>
    </source>
</evidence>
<accession>A0A5C3P5G7</accession>
<evidence type="ECO:0000259" key="3">
    <source>
        <dbReference type="Pfam" id="PF24883"/>
    </source>
</evidence>